<evidence type="ECO:0000256" key="1">
    <source>
        <dbReference type="ARBA" id="ARBA00038349"/>
    </source>
</evidence>
<feature type="repeat" description="HEAT" evidence="2">
    <location>
        <begin position="377"/>
        <end position="412"/>
    </location>
</feature>
<dbReference type="PROSITE" id="PS50077">
    <property type="entry name" value="HEAT_REPEAT"/>
    <property type="match status" value="1"/>
</dbReference>
<feature type="domain" description="Protein kinase" evidence="3">
    <location>
        <begin position="1"/>
        <end position="255"/>
    </location>
</feature>
<dbReference type="GO" id="GO:0004672">
    <property type="term" value="F:protein kinase activity"/>
    <property type="evidence" value="ECO:0007669"/>
    <property type="project" value="InterPro"/>
</dbReference>
<comment type="similarity">
    <text evidence="1">Belongs to the protein kinase superfamily.</text>
</comment>
<dbReference type="GO" id="GO:0005524">
    <property type="term" value="F:ATP binding"/>
    <property type="evidence" value="ECO:0007669"/>
    <property type="project" value="InterPro"/>
</dbReference>
<dbReference type="PROSITE" id="PS50011">
    <property type="entry name" value="PROTEIN_KINASE_DOM"/>
    <property type="match status" value="1"/>
</dbReference>
<dbReference type="SUPFAM" id="SSF56112">
    <property type="entry name" value="Protein kinase-like (PK-like)"/>
    <property type="match status" value="1"/>
</dbReference>
<dbReference type="PANTHER" id="PTHR12984:SF15">
    <property type="entry name" value="PROTEIN-ASSOCIATING WITH THE CARBOXYL-TERMINAL DOMAIN OF EZRIN"/>
    <property type="match status" value="1"/>
</dbReference>
<evidence type="ECO:0000259" key="3">
    <source>
        <dbReference type="PROSITE" id="PS50011"/>
    </source>
</evidence>
<name>A0AAW1CJS9_9HEMI</name>
<dbReference type="Gene3D" id="1.25.10.10">
    <property type="entry name" value="Leucine-rich Repeat Variant"/>
    <property type="match status" value="1"/>
</dbReference>
<accession>A0AAW1CJS9</accession>
<protein>
    <recommendedName>
        <fullName evidence="3">Protein kinase domain-containing protein</fullName>
    </recommendedName>
</protein>
<dbReference type="InterPro" id="IPR016024">
    <property type="entry name" value="ARM-type_fold"/>
</dbReference>
<proteinExistence type="inferred from homology"/>
<dbReference type="Gene3D" id="1.10.510.10">
    <property type="entry name" value="Transferase(Phosphotransferase) domain 1"/>
    <property type="match status" value="1"/>
</dbReference>
<dbReference type="InterPro" id="IPR051177">
    <property type="entry name" value="CIK-Related_Protein"/>
</dbReference>
<keyword evidence="5" id="KW-1185">Reference proteome</keyword>
<dbReference type="InterPro" id="IPR011989">
    <property type="entry name" value="ARM-like"/>
</dbReference>
<organism evidence="4 5">
    <name type="scientific">Rhynocoris fuscipes</name>
    <dbReference type="NCBI Taxonomy" id="488301"/>
    <lineage>
        <taxon>Eukaryota</taxon>
        <taxon>Metazoa</taxon>
        <taxon>Ecdysozoa</taxon>
        <taxon>Arthropoda</taxon>
        <taxon>Hexapoda</taxon>
        <taxon>Insecta</taxon>
        <taxon>Pterygota</taxon>
        <taxon>Neoptera</taxon>
        <taxon>Paraneoptera</taxon>
        <taxon>Hemiptera</taxon>
        <taxon>Heteroptera</taxon>
        <taxon>Panheteroptera</taxon>
        <taxon>Cimicomorpha</taxon>
        <taxon>Reduviidae</taxon>
        <taxon>Harpactorinae</taxon>
        <taxon>Harpactorini</taxon>
        <taxon>Rhynocoris</taxon>
    </lineage>
</organism>
<dbReference type="Gene3D" id="3.30.200.20">
    <property type="entry name" value="Phosphorylase Kinase, domain 1"/>
    <property type="match status" value="1"/>
</dbReference>
<dbReference type="InterPro" id="IPR021133">
    <property type="entry name" value="HEAT_type_2"/>
</dbReference>
<evidence type="ECO:0000256" key="2">
    <source>
        <dbReference type="PROSITE-ProRule" id="PRU00103"/>
    </source>
</evidence>
<dbReference type="AlphaFoldDB" id="A0AAW1CJS9"/>
<dbReference type="EMBL" id="JAPXFL010000012">
    <property type="protein sequence ID" value="KAK9498776.1"/>
    <property type="molecule type" value="Genomic_DNA"/>
</dbReference>
<sequence>MGNGKSQPAGLVIEDKAFIANNFWTLHNAVFGNDPGRNVTVFAGVTDSNAEFSALEMFSKNLMLHRHPNILKYVASWKVNEQIYLATEEVNTLQNVINKQTSLQICIGLHSILKAISFLHEKALSSHNNICQASIYVTPDGYWKLGGLEYLCRFSDLSARFLSESRKGRYDRGVSPNESNRVPQPPSAIDQYAFGVLVEEILKTRADADVPGLIDFLDIAKKELQAADCKSRPTITSLLEHPYFNHQFISIHNFLTELPIKSDNEKEIFFRELTSKLGEFNEELVAGQLGSLLLSRILLLDRSAQEYFLPQILKPRNVLLADENPNCLFSEETFREYIVPKLMSIFCVRDSQVRLILLNYFKSFTSLCSATELRSQILPELLVGIKDTNDELVAATLRALSELVPILGSATVIGGWRCKHFSDGRPKVHGHSKNTIKTIIVTKAENKESSPGVIPVEENREIFMRERPSPDGGEAHSINIGTEIETQSWDTWETTPNVNNEIETDVLINLEQLNDDVIISESLSNDRVLTTTSVASTKPVENLDVLDIKTKPLPVQQSNEEDFFRDMEPVISKTHVLHITEPIVDKSITNRNKFDVTDDLIGTADEGWGDELDWADVNDESDIDTNRNNIQCD</sequence>
<dbReference type="Proteomes" id="UP001461498">
    <property type="component" value="Unassembled WGS sequence"/>
</dbReference>
<gene>
    <name evidence="4" type="ORF">O3M35_003339</name>
</gene>
<evidence type="ECO:0000313" key="5">
    <source>
        <dbReference type="Proteomes" id="UP001461498"/>
    </source>
</evidence>
<dbReference type="InterPro" id="IPR011009">
    <property type="entry name" value="Kinase-like_dom_sf"/>
</dbReference>
<reference evidence="4 5" key="1">
    <citation type="submission" date="2022-12" db="EMBL/GenBank/DDBJ databases">
        <title>Chromosome-level genome assembly of true bugs.</title>
        <authorList>
            <person name="Ma L."/>
            <person name="Li H."/>
        </authorList>
    </citation>
    <scope>NUCLEOTIDE SEQUENCE [LARGE SCALE GENOMIC DNA]</scope>
    <source>
        <strain evidence="4">Lab_2022b</strain>
    </source>
</reference>
<dbReference type="InterPro" id="IPR000719">
    <property type="entry name" value="Prot_kinase_dom"/>
</dbReference>
<dbReference type="SUPFAM" id="SSF48371">
    <property type="entry name" value="ARM repeat"/>
    <property type="match status" value="1"/>
</dbReference>
<evidence type="ECO:0000313" key="4">
    <source>
        <dbReference type="EMBL" id="KAK9498776.1"/>
    </source>
</evidence>
<comment type="caution">
    <text evidence="4">The sequence shown here is derived from an EMBL/GenBank/DDBJ whole genome shotgun (WGS) entry which is preliminary data.</text>
</comment>
<dbReference type="PANTHER" id="PTHR12984">
    <property type="entry name" value="SCY1-RELATED S/T PROTEIN KINASE-LIKE"/>
    <property type="match status" value="1"/>
</dbReference>